<dbReference type="NCBIfam" id="TIGR02117">
    <property type="entry name" value="chp_urease_rgn"/>
    <property type="match status" value="1"/>
</dbReference>
<keyword evidence="2" id="KW-1185">Reference proteome</keyword>
<evidence type="ECO:0008006" key="3">
    <source>
        <dbReference type="Google" id="ProtNLM"/>
    </source>
</evidence>
<accession>A0A1I5SER6</accession>
<dbReference type="Pfam" id="PF09601">
    <property type="entry name" value="DUF2459"/>
    <property type="match status" value="1"/>
</dbReference>
<dbReference type="EMBL" id="FOXP01000005">
    <property type="protein sequence ID" value="SFP69230.1"/>
    <property type="molecule type" value="Genomic_DNA"/>
</dbReference>
<dbReference type="RefSeq" id="WP_342741798.1">
    <property type="nucleotide sequence ID" value="NZ_FOXP01000005.1"/>
</dbReference>
<reference evidence="1 2" key="1">
    <citation type="submission" date="2016-10" db="EMBL/GenBank/DDBJ databases">
        <authorList>
            <person name="de Groot N.N."/>
        </authorList>
    </citation>
    <scope>NUCLEOTIDE SEQUENCE [LARGE SCALE GENOMIC DNA]</scope>
    <source>
        <strain evidence="1 2">CGMCC 1.9113</strain>
    </source>
</reference>
<gene>
    <name evidence="1" type="ORF">SAMN04488241_105181</name>
</gene>
<protein>
    <recommendedName>
        <fullName evidence="3">TIGR02117 family protein</fullName>
    </recommendedName>
</protein>
<evidence type="ECO:0000313" key="1">
    <source>
        <dbReference type="EMBL" id="SFP69230.1"/>
    </source>
</evidence>
<dbReference type="InterPro" id="IPR011727">
    <property type="entry name" value="CHP02117"/>
</dbReference>
<evidence type="ECO:0000313" key="2">
    <source>
        <dbReference type="Proteomes" id="UP000199586"/>
    </source>
</evidence>
<organism evidence="1 2">
    <name type="scientific">Sphingomonas rubra</name>
    <dbReference type="NCBI Taxonomy" id="634430"/>
    <lineage>
        <taxon>Bacteria</taxon>
        <taxon>Pseudomonadati</taxon>
        <taxon>Pseudomonadota</taxon>
        <taxon>Alphaproteobacteria</taxon>
        <taxon>Sphingomonadales</taxon>
        <taxon>Sphingomonadaceae</taxon>
        <taxon>Sphingomonas</taxon>
    </lineage>
</organism>
<sequence>MVAIVGWAIVLAVICFGTAGLVGGAVPVNAGWREPADGIEIFVESNGVHTGIVVPKVAAGVDWRPLARPEHLADPRYAGYDHLSFGWGERAFYLETPTWWDVRPTTVLAGAIGSRNTLVHVDHVPRPAEEPAVRRVVLRPAEYRRLAAYIRAFVVPGGRVHRGYGPYDAFYESNGRYSAVRDCNAWTGEALAAAGVRVGAWTPFPNTVLWWF</sequence>
<dbReference type="AlphaFoldDB" id="A0A1I5SER6"/>
<name>A0A1I5SER6_9SPHN</name>
<dbReference type="Proteomes" id="UP000199586">
    <property type="component" value="Unassembled WGS sequence"/>
</dbReference>
<proteinExistence type="predicted"/>